<evidence type="ECO:0000256" key="5">
    <source>
        <dbReference type="ARBA" id="ARBA00022691"/>
    </source>
</evidence>
<dbReference type="HAMAP" id="MF_00735">
    <property type="entry name" value="Methyltr_PrmA"/>
    <property type="match status" value="1"/>
</dbReference>
<comment type="catalytic activity">
    <reaction evidence="6">
        <text>L-lysyl-[protein] + 3 S-adenosyl-L-methionine = N(6),N(6),N(6)-trimethyl-L-lysyl-[protein] + 3 S-adenosyl-L-homocysteine + 3 H(+)</text>
        <dbReference type="Rhea" id="RHEA:54192"/>
        <dbReference type="Rhea" id="RHEA-COMP:9752"/>
        <dbReference type="Rhea" id="RHEA-COMP:13826"/>
        <dbReference type="ChEBI" id="CHEBI:15378"/>
        <dbReference type="ChEBI" id="CHEBI:29969"/>
        <dbReference type="ChEBI" id="CHEBI:57856"/>
        <dbReference type="ChEBI" id="CHEBI:59789"/>
        <dbReference type="ChEBI" id="CHEBI:61961"/>
    </reaction>
</comment>
<name>A0A9D8KF29_9DELT</name>
<comment type="caution">
    <text evidence="7">The sequence shown here is derived from an EMBL/GenBank/DDBJ whole genome shotgun (WGS) entry which is preliminary data.</text>
</comment>
<keyword evidence="2 6" id="KW-0963">Cytoplasm</keyword>
<dbReference type="SUPFAM" id="SSF53335">
    <property type="entry name" value="S-adenosyl-L-methionine-dependent methyltransferases"/>
    <property type="match status" value="1"/>
</dbReference>
<dbReference type="GO" id="GO:0005737">
    <property type="term" value="C:cytoplasm"/>
    <property type="evidence" value="ECO:0007669"/>
    <property type="project" value="UniProtKB-SubCell"/>
</dbReference>
<reference evidence="7" key="2">
    <citation type="submission" date="2021-01" db="EMBL/GenBank/DDBJ databases">
        <authorList>
            <person name="Hahn C.R."/>
            <person name="Youssef N.H."/>
            <person name="Elshahed M."/>
        </authorList>
    </citation>
    <scope>NUCLEOTIDE SEQUENCE</scope>
    <source>
        <strain evidence="7">Zod_Metabat.24</strain>
    </source>
</reference>
<keyword evidence="7" id="KW-0689">Ribosomal protein</keyword>
<sequence length="311" mass="34323">MYYTCPMKDSTLIAVSVKVVENAREALNDFLLTLSPGGIVEESKGKGEEWLGESASIYLEKGEAEEKLKRLEEYLSELTSIWGEKAVLRYEVEEIGDGWKYEYQRFFETRRVTDRIVVSPPWEDYLAREGEIVIKILPGAAFGTGTHETTRLSLIAMERVFSTAKIDSVLDVGTGSGILAVAGALLGAGRVLAVDSDEEAVNSAVDNVIRNGVQDIVQIRHETFGDKAGIETDVLGERFDLVVANITGETIRRLAAFLLALTNPGGYLVLSGFLKGEADEILNIFRDEKRFSTTKDSLKEWSAVTVESRTL</sequence>
<evidence type="ECO:0000313" key="7">
    <source>
        <dbReference type="EMBL" id="MBN1573337.1"/>
    </source>
</evidence>
<dbReference type="GO" id="GO:0008276">
    <property type="term" value="F:protein methyltransferase activity"/>
    <property type="evidence" value="ECO:0007669"/>
    <property type="project" value="UniProtKB-UniRule"/>
</dbReference>
<feature type="binding site" evidence="6">
    <location>
        <position position="195"/>
    </location>
    <ligand>
        <name>S-adenosyl-L-methionine</name>
        <dbReference type="ChEBI" id="CHEBI:59789"/>
    </ligand>
</feature>
<dbReference type="PANTHER" id="PTHR43648:SF1">
    <property type="entry name" value="ELECTRON TRANSFER FLAVOPROTEIN BETA SUBUNIT LYSINE METHYLTRANSFERASE"/>
    <property type="match status" value="1"/>
</dbReference>
<comment type="subcellular location">
    <subcellularLocation>
        <location evidence="6">Cytoplasm</location>
    </subcellularLocation>
</comment>
<dbReference type="PANTHER" id="PTHR43648">
    <property type="entry name" value="ELECTRON TRANSFER FLAVOPROTEIN BETA SUBUNIT LYSINE METHYLTRANSFERASE"/>
    <property type="match status" value="1"/>
</dbReference>
<evidence type="ECO:0000256" key="1">
    <source>
        <dbReference type="ARBA" id="ARBA00009741"/>
    </source>
</evidence>
<evidence type="ECO:0000256" key="4">
    <source>
        <dbReference type="ARBA" id="ARBA00022679"/>
    </source>
</evidence>
<dbReference type="Pfam" id="PF06325">
    <property type="entry name" value="PrmA"/>
    <property type="match status" value="1"/>
</dbReference>
<dbReference type="PIRSF" id="PIRSF000401">
    <property type="entry name" value="RPL11_MTase"/>
    <property type="match status" value="1"/>
</dbReference>
<protein>
    <recommendedName>
        <fullName evidence="6">Ribosomal protein L11 methyltransferase</fullName>
        <shortName evidence="6">L11 Mtase</shortName>
        <ecNumber evidence="6">2.1.1.-</ecNumber>
    </recommendedName>
</protein>
<accession>A0A9D8KF29</accession>
<feature type="binding site" evidence="6">
    <location>
        <position position="173"/>
    </location>
    <ligand>
        <name>S-adenosyl-L-methionine</name>
        <dbReference type="ChEBI" id="CHEBI:59789"/>
    </ligand>
</feature>
<dbReference type="CDD" id="cd02440">
    <property type="entry name" value="AdoMet_MTases"/>
    <property type="match status" value="1"/>
</dbReference>
<keyword evidence="4 6" id="KW-0808">Transferase</keyword>
<comment type="function">
    <text evidence="6">Methylates ribosomal protein L11.</text>
</comment>
<dbReference type="Proteomes" id="UP000809273">
    <property type="component" value="Unassembled WGS sequence"/>
</dbReference>
<organism evidence="7 8">
    <name type="scientific">Candidatus Zymogenus saltonus</name>
    <dbReference type="NCBI Taxonomy" id="2844893"/>
    <lineage>
        <taxon>Bacteria</taxon>
        <taxon>Deltaproteobacteria</taxon>
        <taxon>Candidatus Zymogenia</taxon>
        <taxon>Candidatus Zymogeniales</taxon>
        <taxon>Candidatus Zymogenaceae</taxon>
        <taxon>Candidatus Zymogenus</taxon>
    </lineage>
</organism>
<dbReference type="Gene3D" id="3.40.50.150">
    <property type="entry name" value="Vaccinia Virus protein VP39"/>
    <property type="match status" value="1"/>
</dbReference>
<keyword evidence="7" id="KW-0687">Ribonucleoprotein</keyword>
<dbReference type="GO" id="GO:0032259">
    <property type="term" value="P:methylation"/>
    <property type="evidence" value="ECO:0007669"/>
    <property type="project" value="UniProtKB-KW"/>
</dbReference>
<reference evidence="7" key="1">
    <citation type="journal article" date="2021" name="Environ. Microbiol.">
        <title>Genomic characterization of three novel Desulfobacterota classes expand the metabolic and phylogenetic diversity of the phylum.</title>
        <authorList>
            <person name="Murphy C.L."/>
            <person name="Biggerstaff J."/>
            <person name="Eichhorn A."/>
            <person name="Ewing E."/>
            <person name="Shahan R."/>
            <person name="Soriano D."/>
            <person name="Stewart S."/>
            <person name="VanMol K."/>
            <person name="Walker R."/>
            <person name="Walters P."/>
            <person name="Elshahed M.S."/>
            <person name="Youssef N.H."/>
        </authorList>
    </citation>
    <scope>NUCLEOTIDE SEQUENCE</scope>
    <source>
        <strain evidence="7">Zod_Metabat.24</strain>
    </source>
</reference>
<dbReference type="AlphaFoldDB" id="A0A9D8KF29"/>
<keyword evidence="5 6" id="KW-0949">S-adenosyl-L-methionine</keyword>
<evidence type="ECO:0000313" key="8">
    <source>
        <dbReference type="Proteomes" id="UP000809273"/>
    </source>
</evidence>
<dbReference type="InterPro" id="IPR050078">
    <property type="entry name" value="Ribosomal_L11_MeTrfase_PrmA"/>
</dbReference>
<evidence type="ECO:0000256" key="3">
    <source>
        <dbReference type="ARBA" id="ARBA00022603"/>
    </source>
</evidence>
<feature type="binding site" evidence="6">
    <location>
        <position position="245"/>
    </location>
    <ligand>
        <name>S-adenosyl-L-methionine</name>
        <dbReference type="ChEBI" id="CHEBI:59789"/>
    </ligand>
</feature>
<dbReference type="InterPro" id="IPR004498">
    <property type="entry name" value="Ribosomal_PrmA_MeTrfase"/>
</dbReference>
<dbReference type="EC" id="2.1.1.-" evidence="6"/>
<evidence type="ECO:0000256" key="6">
    <source>
        <dbReference type="HAMAP-Rule" id="MF_00735"/>
    </source>
</evidence>
<comment type="similarity">
    <text evidence="1 6">Belongs to the methyltransferase superfamily. PrmA family.</text>
</comment>
<evidence type="ECO:0000256" key="2">
    <source>
        <dbReference type="ARBA" id="ARBA00022490"/>
    </source>
</evidence>
<dbReference type="InterPro" id="IPR029063">
    <property type="entry name" value="SAM-dependent_MTases_sf"/>
</dbReference>
<proteinExistence type="inferred from homology"/>
<dbReference type="GO" id="GO:0005840">
    <property type="term" value="C:ribosome"/>
    <property type="evidence" value="ECO:0007669"/>
    <property type="project" value="UniProtKB-KW"/>
</dbReference>
<dbReference type="EMBL" id="JAFGIX010000046">
    <property type="protein sequence ID" value="MBN1573337.1"/>
    <property type="molecule type" value="Genomic_DNA"/>
</dbReference>
<feature type="binding site" evidence="6">
    <location>
        <position position="150"/>
    </location>
    <ligand>
        <name>S-adenosyl-L-methionine</name>
        <dbReference type="ChEBI" id="CHEBI:59789"/>
    </ligand>
</feature>
<keyword evidence="3 6" id="KW-0489">Methyltransferase</keyword>
<gene>
    <name evidence="6" type="primary">prmA</name>
    <name evidence="7" type="ORF">JW984_09100</name>
</gene>